<dbReference type="STRING" id="693661.Arcve_0485"/>
<reference evidence="1 2" key="1">
    <citation type="submission" date="2011-03" db="EMBL/GenBank/DDBJ databases">
        <title>The complete genome of Archaeoglobus veneficus SNP6.</title>
        <authorList>
            <consortium name="US DOE Joint Genome Institute (JGI-PGF)"/>
            <person name="Lucas S."/>
            <person name="Copeland A."/>
            <person name="Lapidus A."/>
            <person name="Bruce D."/>
            <person name="Goodwin L."/>
            <person name="Pitluck S."/>
            <person name="Kyrpides N."/>
            <person name="Mavromatis K."/>
            <person name="Pagani I."/>
            <person name="Ivanova N."/>
            <person name="Mikhailova N."/>
            <person name="Lu M."/>
            <person name="Detter J.C."/>
            <person name="Tapia R."/>
            <person name="Han C."/>
            <person name="Land M."/>
            <person name="Hauser L."/>
            <person name="Markowitz V."/>
            <person name="Cheng J.-F."/>
            <person name="Hugenholtz P."/>
            <person name="Woyke T."/>
            <person name="Wu D."/>
            <person name="Spring S."/>
            <person name="Brambilla E."/>
            <person name="Klenk H.-P."/>
            <person name="Eisen J.A."/>
        </authorList>
    </citation>
    <scope>NUCLEOTIDE SEQUENCE [LARGE SCALE GENOMIC DNA]</scope>
    <source>
        <strain>SNP6</strain>
    </source>
</reference>
<dbReference type="RefSeq" id="WP_013683189.1">
    <property type="nucleotide sequence ID" value="NC_015320.1"/>
</dbReference>
<dbReference type="eggNOG" id="arCOG07703">
    <property type="taxonomic scope" value="Archaea"/>
</dbReference>
<organism evidence="1 2">
    <name type="scientific">Archaeoglobus veneficus (strain DSM 11195 / SNP6)</name>
    <dbReference type="NCBI Taxonomy" id="693661"/>
    <lineage>
        <taxon>Archaea</taxon>
        <taxon>Methanobacteriati</taxon>
        <taxon>Methanobacteriota</taxon>
        <taxon>Archaeoglobi</taxon>
        <taxon>Archaeoglobales</taxon>
        <taxon>Archaeoglobaceae</taxon>
        <taxon>Archaeoglobus</taxon>
    </lineage>
</organism>
<name>F2KQ82_ARCVS</name>
<dbReference type="Proteomes" id="UP000008136">
    <property type="component" value="Chromosome"/>
</dbReference>
<evidence type="ECO:0000313" key="2">
    <source>
        <dbReference type="Proteomes" id="UP000008136"/>
    </source>
</evidence>
<dbReference type="HOGENOM" id="CLU_194235_0_0_2"/>
<accession>F2KQ82</accession>
<dbReference type="AlphaFoldDB" id="F2KQ82"/>
<dbReference type="OrthoDB" id="96285at2157"/>
<dbReference type="KEGG" id="ave:Arcve_0485"/>
<evidence type="ECO:0000313" key="1">
    <source>
        <dbReference type="EMBL" id="AEA46515.1"/>
    </source>
</evidence>
<dbReference type="EMBL" id="CP002588">
    <property type="protein sequence ID" value="AEA46515.1"/>
    <property type="molecule type" value="Genomic_DNA"/>
</dbReference>
<dbReference type="GeneID" id="10393581"/>
<sequence length="74" mass="8831">MVRTITIRVPDWIDEEKLRRAIAQAVAQVTSSKEIPVKEIREMLGIRSEDLTEELEIENNIEKLREKEKERLKW</sequence>
<keyword evidence="2" id="KW-1185">Reference proteome</keyword>
<proteinExistence type="predicted"/>
<protein>
    <submittedName>
        <fullName evidence="1">Uncharacterized protein</fullName>
    </submittedName>
</protein>
<gene>
    <name evidence="1" type="ordered locus">Arcve_0485</name>
</gene>